<dbReference type="EMBL" id="CP007511">
    <property type="protein sequence ID" value="AJE15746.1"/>
    <property type="molecule type" value="Genomic_DNA"/>
</dbReference>
<dbReference type="GO" id="GO:0042597">
    <property type="term" value="C:periplasmic space"/>
    <property type="evidence" value="ECO:0007669"/>
    <property type="project" value="UniProtKB-SubCell"/>
</dbReference>
<dbReference type="Proteomes" id="UP000031271">
    <property type="component" value="Chromosome"/>
</dbReference>
<evidence type="ECO:0000313" key="13">
    <source>
        <dbReference type="Proteomes" id="UP000182276"/>
    </source>
</evidence>
<keyword evidence="13" id="KW-1185">Reference proteome</keyword>
<dbReference type="NCBIfam" id="TIGR01730">
    <property type="entry name" value="RND_mfp"/>
    <property type="match status" value="1"/>
</dbReference>
<dbReference type="Pfam" id="PF25917">
    <property type="entry name" value="BSH_RND"/>
    <property type="match status" value="1"/>
</dbReference>
<dbReference type="Gene3D" id="2.40.420.20">
    <property type="match status" value="1"/>
</dbReference>
<dbReference type="PANTHER" id="PTHR32347">
    <property type="entry name" value="EFFLUX SYSTEM COMPONENT YKNX-RELATED"/>
    <property type="match status" value="1"/>
</dbReference>
<comment type="similarity">
    <text evidence="3">Belongs to the UPF0194 family.</text>
</comment>
<keyword evidence="6 7" id="KW-0175">Coiled coil</keyword>
<keyword evidence="5" id="KW-0574">Periplasm</keyword>
<evidence type="ECO:0000313" key="11">
    <source>
        <dbReference type="EMBL" id="SDM51882.1"/>
    </source>
</evidence>
<reference evidence="10 12" key="3">
    <citation type="journal article" name="Genome Announc.">
        <title>Complete Genome Sequence of Pseudomonas balearica DSM 6083T.</title>
        <authorList>
            <person name="Bennasar-Figueras A."/>
            <person name="Salva-Serra F."/>
            <person name="Jaen-Luchoro D."/>
            <person name="Segui C."/>
            <person name="Aliaga F."/>
            <person name="Busquets A."/>
            <person name="Gomila M."/>
            <person name="Moore E.R."/>
            <person name="Lalucat J."/>
        </authorList>
    </citation>
    <scope>NUCLEOTIDE SEQUENCE [LARGE SCALE GENOMIC DNA]</scope>
    <source>
        <strain evidence="12">DSM 6083</strain>
        <strain evidence="10">DSM6083</strain>
    </source>
</reference>
<dbReference type="Gene3D" id="1.10.287.470">
    <property type="entry name" value="Helix hairpin bin"/>
    <property type="match status" value="1"/>
</dbReference>
<proteinExistence type="inferred from homology"/>
<evidence type="ECO:0000313" key="12">
    <source>
        <dbReference type="Proteomes" id="UP000031271"/>
    </source>
</evidence>
<dbReference type="AlphaFoldDB" id="A0A8D3Y1V9"/>
<protein>
    <submittedName>
        <fullName evidence="11">HlyD family secretion protein</fullName>
    </submittedName>
    <submittedName>
        <fullName evidence="10">Membrane protein</fullName>
    </submittedName>
</protein>
<dbReference type="Gene3D" id="2.40.30.170">
    <property type="match status" value="1"/>
</dbReference>
<dbReference type="SUPFAM" id="SSF111369">
    <property type="entry name" value="HlyD-like secretion proteins"/>
    <property type="match status" value="1"/>
</dbReference>
<keyword evidence="4" id="KW-0732">Signal</keyword>
<dbReference type="Pfam" id="PF25954">
    <property type="entry name" value="Beta-barrel_RND_2"/>
    <property type="match status" value="1"/>
</dbReference>
<dbReference type="EMBL" id="FNHO01000005">
    <property type="protein sequence ID" value="SDM51882.1"/>
    <property type="molecule type" value="Genomic_DNA"/>
</dbReference>
<dbReference type="GO" id="GO:0016020">
    <property type="term" value="C:membrane"/>
    <property type="evidence" value="ECO:0007669"/>
    <property type="project" value="InterPro"/>
</dbReference>
<dbReference type="InterPro" id="IPR058792">
    <property type="entry name" value="Beta-barrel_RND_2"/>
</dbReference>
<reference evidence="11 13" key="2">
    <citation type="submission" date="2016-10" db="EMBL/GenBank/DDBJ databases">
        <authorList>
            <person name="Varghese N."/>
            <person name="Submissions S."/>
        </authorList>
    </citation>
    <scope>NUCLEOTIDE SEQUENCE [LARGE SCALE GENOMIC DNA]</scope>
    <source>
        <strain evidence="11 13">DSM 6083</strain>
    </source>
</reference>
<evidence type="ECO:0000313" key="10">
    <source>
        <dbReference type="EMBL" id="AJE15746.1"/>
    </source>
</evidence>
<dbReference type="PANTHER" id="PTHR32347:SF29">
    <property type="entry name" value="UPF0194 MEMBRANE PROTEIN YBHG"/>
    <property type="match status" value="1"/>
</dbReference>
<feature type="coiled-coil region" evidence="7">
    <location>
        <begin position="114"/>
        <end position="141"/>
    </location>
</feature>
<evidence type="ECO:0000256" key="6">
    <source>
        <dbReference type="ARBA" id="ARBA00023054"/>
    </source>
</evidence>
<evidence type="ECO:0000256" key="7">
    <source>
        <dbReference type="SAM" id="Coils"/>
    </source>
</evidence>
<evidence type="ECO:0000256" key="2">
    <source>
        <dbReference type="ARBA" id="ARBA00009477"/>
    </source>
</evidence>
<organism evidence="10 12">
    <name type="scientific">Stutzerimonas balearica DSM 6083</name>
    <dbReference type="NCBI Taxonomy" id="1123016"/>
    <lineage>
        <taxon>Bacteria</taxon>
        <taxon>Pseudomonadati</taxon>
        <taxon>Pseudomonadota</taxon>
        <taxon>Gammaproteobacteria</taxon>
        <taxon>Pseudomonadales</taxon>
        <taxon>Pseudomonadaceae</taxon>
        <taxon>Stutzerimonas</taxon>
    </lineage>
</organism>
<dbReference type="InterPro" id="IPR050465">
    <property type="entry name" value="UPF0194_transport"/>
</dbReference>
<dbReference type="InterPro" id="IPR058625">
    <property type="entry name" value="MdtA-like_BSH"/>
</dbReference>
<feature type="domain" description="CusB-like beta-barrel" evidence="9">
    <location>
        <begin position="244"/>
        <end position="311"/>
    </location>
</feature>
<evidence type="ECO:0000256" key="3">
    <source>
        <dbReference type="ARBA" id="ARBA00010602"/>
    </source>
</evidence>
<sequence>MPLSKSLRPAYLVVLLLALLAAWFFWLQWRGPLLTAYRVEMRPLVQRVVASGEVDNQSVAQVGSEITGVVTARHVREGDRVRKGDLLLELRDEEQTARLREAEAALRQLVDSSRPQAEATLEDAQSNLLQAQRELARREKLQARKLLSAEALEQARRAELAARVIRDRARLAAAALAADGSEERILRERLEAARTALARTRILAGFDGIVQRRNVEPGDLVQPGRTLLEIARVDSREILLPLDEKNLAPVAIGQQALVIADAYPDRPYRAEVSFIAPSVDTARGTIDVHLQLLEPAEALRQGMTVSVNIETGRREQALVLPNDALRQRSGSTAEVLRVRDGHAEPVTVRLGLLGTAMSEIAEGLEEGQLVLVGEAEPGQRVRIREQPIPGAGS</sequence>
<name>A0A8D3Y1V9_9GAMM</name>
<comment type="similarity">
    <text evidence="2">Belongs to the membrane fusion protein (MFP) (TC 8.A.1) family.</text>
</comment>
<gene>
    <name evidence="10" type="ORF">CL52_12175</name>
    <name evidence="11" type="ORF">SAMN05660875_105348</name>
</gene>
<dbReference type="KEGG" id="pbm:CL52_12175"/>
<accession>A0A8D3Y1V9</accession>
<dbReference type="InterPro" id="IPR006143">
    <property type="entry name" value="RND_pump_MFP"/>
</dbReference>
<evidence type="ECO:0000259" key="8">
    <source>
        <dbReference type="Pfam" id="PF25917"/>
    </source>
</evidence>
<comment type="subcellular location">
    <subcellularLocation>
        <location evidence="1">Periplasm</location>
    </subcellularLocation>
</comment>
<dbReference type="GO" id="GO:0022857">
    <property type="term" value="F:transmembrane transporter activity"/>
    <property type="evidence" value="ECO:0007669"/>
    <property type="project" value="InterPro"/>
</dbReference>
<dbReference type="Proteomes" id="UP000182276">
    <property type="component" value="Unassembled WGS sequence"/>
</dbReference>
<evidence type="ECO:0000256" key="5">
    <source>
        <dbReference type="ARBA" id="ARBA00022764"/>
    </source>
</evidence>
<evidence type="ECO:0000259" key="9">
    <source>
        <dbReference type="Pfam" id="PF25954"/>
    </source>
</evidence>
<feature type="domain" description="Multidrug resistance protein MdtA-like barrel-sandwich hybrid" evidence="8">
    <location>
        <begin position="59"/>
        <end position="227"/>
    </location>
</feature>
<reference evidence="12" key="1">
    <citation type="submission" date="2014-03" db="EMBL/GenBank/DDBJ databases">
        <title>Complete genome of Pseudomonas balearica DSM 6083T, a sewage water isolate from an enrichment with 2-methylnaphthalene.</title>
        <authorList>
            <person name="Salva-Serra F."/>
            <person name="Jaen-Luchoro D."/>
            <person name="Busquets A."/>
            <person name="Pena A."/>
            <person name="Gomila M."/>
            <person name="Bosch R."/>
            <person name="Nogales B."/>
            <person name="Garcia-Valdes E."/>
            <person name="Lalucat J."/>
            <person name="Bennasar A."/>
        </authorList>
    </citation>
    <scope>NUCLEOTIDE SEQUENCE [LARGE SCALE GENOMIC DNA]</scope>
    <source>
        <strain evidence="12">DSM 6083</strain>
    </source>
</reference>
<evidence type="ECO:0000256" key="4">
    <source>
        <dbReference type="ARBA" id="ARBA00022729"/>
    </source>
</evidence>
<evidence type="ECO:0000256" key="1">
    <source>
        <dbReference type="ARBA" id="ARBA00004418"/>
    </source>
</evidence>
<dbReference type="Gene3D" id="2.40.50.100">
    <property type="match status" value="1"/>
</dbReference>